<dbReference type="AlphaFoldDB" id="A0A346A0W4"/>
<keyword evidence="3" id="KW-1185">Reference proteome</keyword>
<feature type="chain" id="PRO_5016682828" description="Secreted protein" evidence="1">
    <location>
        <begin position="19"/>
        <end position="92"/>
    </location>
</feature>
<protein>
    <recommendedName>
        <fullName evidence="4">Secreted protein</fullName>
    </recommendedName>
</protein>
<dbReference type="KEGG" id="ptaw:DW352_21175"/>
<proteinExistence type="predicted"/>
<dbReference type="Proteomes" id="UP000254889">
    <property type="component" value="Chromosome"/>
</dbReference>
<keyword evidence="1" id="KW-0732">Signal</keyword>
<sequence length="92" mass="10043">MACVLVNGAALYASTASADWHSPYFNRETHDSWTNAEYNDGVCHYRYSRDADDGETHVNRWGDCSHVAIAPDGSAVPIVAPVYAVPVPDDDD</sequence>
<evidence type="ECO:0000313" key="3">
    <source>
        <dbReference type="Proteomes" id="UP000254889"/>
    </source>
</evidence>
<evidence type="ECO:0000313" key="2">
    <source>
        <dbReference type="EMBL" id="AXK82811.1"/>
    </source>
</evidence>
<dbReference type="EMBL" id="CP031417">
    <property type="protein sequence ID" value="AXK82811.1"/>
    <property type="molecule type" value="Genomic_DNA"/>
</dbReference>
<feature type="signal peptide" evidence="1">
    <location>
        <begin position="1"/>
        <end position="18"/>
    </location>
</feature>
<evidence type="ECO:0008006" key="4">
    <source>
        <dbReference type="Google" id="ProtNLM"/>
    </source>
</evidence>
<name>A0A346A0W4_9HYPH</name>
<evidence type="ECO:0000256" key="1">
    <source>
        <dbReference type="SAM" id="SignalP"/>
    </source>
</evidence>
<accession>A0A346A0W4</accession>
<gene>
    <name evidence="2" type="ORF">DW352_21175</name>
</gene>
<organism evidence="2 3">
    <name type="scientific">Pseudolabrys taiwanensis</name>
    <dbReference type="NCBI Taxonomy" id="331696"/>
    <lineage>
        <taxon>Bacteria</taxon>
        <taxon>Pseudomonadati</taxon>
        <taxon>Pseudomonadota</taxon>
        <taxon>Alphaproteobacteria</taxon>
        <taxon>Hyphomicrobiales</taxon>
        <taxon>Xanthobacteraceae</taxon>
        <taxon>Pseudolabrys</taxon>
    </lineage>
</organism>
<reference evidence="2 3" key="1">
    <citation type="submission" date="2018-07" db="EMBL/GenBank/DDBJ databases">
        <authorList>
            <person name="Quirk P.G."/>
            <person name="Krulwich T.A."/>
        </authorList>
    </citation>
    <scope>NUCLEOTIDE SEQUENCE [LARGE SCALE GENOMIC DNA]</scope>
    <source>
        <strain evidence="2 3">CC-BB4</strain>
    </source>
</reference>